<dbReference type="EMBL" id="AMLP01000254">
    <property type="protein sequence ID" value="ELS51010.1"/>
    <property type="molecule type" value="Genomic_DNA"/>
</dbReference>
<sequence length="35" mass="3877">MHVIVQRISPWLVAAVVTAFVTTMGSELAAWFTSR</sequence>
<dbReference type="PATRIC" id="fig|1160705.3.peg.7922"/>
<comment type="caution">
    <text evidence="2">The sequence shown here is derived from an EMBL/GenBank/DDBJ whole genome shotgun (WGS) entry which is preliminary data.</text>
</comment>
<reference evidence="2 3" key="1">
    <citation type="journal article" date="2013" name="Genome Announc.">
        <title>Draft Genome Sequence of Streptomyces viridochromogenes Strain Tu57, Producer of Avilamycin.</title>
        <authorList>
            <person name="Gruning B.A."/>
            <person name="Erxleben A."/>
            <person name="Hahnlein A."/>
            <person name="Gunther S."/>
        </authorList>
    </citation>
    <scope>NUCLEOTIDE SEQUENCE [LARGE SCALE GENOMIC DNA]</scope>
    <source>
        <strain evidence="2 3">Tue57</strain>
    </source>
</reference>
<accession>L8P3E0</accession>
<keyword evidence="1" id="KW-1133">Transmembrane helix</keyword>
<evidence type="ECO:0000256" key="1">
    <source>
        <dbReference type="SAM" id="Phobius"/>
    </source>
</evidence>
<dbReference type="Proteomes" id="UP000011205">
    <property type="component" value="Unassembled WGS sequence"/>
</dbReference>
<evidence type="ECO:0000313" key="3">
    <source>
        <dbReference type="Proteomes" id="UP000011205"/>
    </source>
</evidence>
<feature type="transmembrane region" description="Helical" evidence="1">
    <location>
        <begin position="12"/>
        <end position="32"/>
    </location>
</feature>
<organism evidence="2 3">
    <name type="scientific">Streptomyces viridochromogenes Tue57</name>
    <dbReference type="NCBI Taxonomy" id="1160705"/>
    <lineage>
        <taxon>Bacteria</taxon>
        <taxon>Bacillati</taxon>
        <taxon>Actinomycetota</taxon>
        <taxon>Actinomycetes</taxon>
        <taxon>Kitasatosporales</taxon>
        <taxon>Streptomycetaceae</taxon>
        <taxon>Streptomyces</taxon>
    </lineage>
</organism>
<keyword evidence="1" id="KW-0812">Transmembrane</keyword>
<protein>
    <submittedName>
        <fullName evidence="2">Uncharacterized protein</fullName>
    </submittedName>
</protein>
<evidence type="ECO:0000313" key="2">
    <source>
        <dbReference type="EMBL" id="ELS51010.1"/>
    </source>
</evidence>
<proteinExistence type="predicted"/>
<dbReference type="AlphaFoldDB" id="L8P3E0"/>
<gene>
    <name evidence="2" type="ORF">STVIR_8012</name>
</gene>
<keyword evidence="1" id="KW-0472">Membrane</keyword>
<name>L8P3E0_STRVR</name>